<sequence>MRHENKTKPTQQLAISFRTPSPSTRTCRSYMLSSRSGLPQIRIHSVVHYLWFIRGLEMLDNVMERSTPKLGNPDIIQMHARISYFVSGHGRCHVMEAYLSSINLPLSGFVDNKSCALQSVVHAGS</sequence>
<dbReference type="AlphaFoldDB" id="A0A5N6DFT4"/>
<name>A0A5N6DFT4_ASPPA</name>
<proteinExistence type="predicted"/>
<evidence type="ECO:0000256" key="1">
    <source>
        <dbReference type="SAM" id="MobiDB-lite"/>
    </source>
</evidence>
<protein>
    <submittedName>
        <fullName evidence="2">Uncharacterized protein</fullName>
    </submittedName>
</protein>
<organism evidence="2 3">
    <name type="scientific">Aspergillus parasiticus</name>
    <dbReference type="NCBI Taxonomy" id="5067"/>
    <lineage>
        <taxon>Eukaryota</taxon>
        <taxon>Fungi</taxon>
        <taxon>Dikarya</taxon>
        <taxon>Ascomycota</taxon>
        <taxon>Pezizomycotina</taxon>
        <taxon>Eurotiomycetes</taxon>
        <taxon>Eurotiomycetidae</taxon>
        <taxon>Eurotiales</taxon>
        <taxon>Aspergillaceae</taxon>
        <taxon>Aspergillus</taxon>
        <taxon>Aspergillus subgen. Circumdati</taxon>
    </lineage>
</organism>
<feature type="compositionally biased region" description="Polar residues" evidence="1">
    <location>
        <begin position="8"/>
        <end position="23"/>
    </location>
</feature>
<accession>A0A5N6DFT4</accession>
<dbReference type="VEuPathDB" id="FungiDB:BDV34DRAFT_127480"/>
<feature type="region of interest" description="Disordered" evidence="1">
    <location>
        <begin position="1"/>
        <end position="23"/>
    </location>
</feature>
<dbReference type="EMBL" id="ML734987">
    <property type="protein sequence ID" value="KAB8203797.1"/>
    <property type="molecule type" value="Genomic_DNA"/>
</dbReference>
<gene>
    <name evidence="2" type="ORF">BDV34DRAFT_127480</name>
</gene>
<dbReference type="Proteomes" id="UP000326532">
    <property type="component" value="Unassembled WGS sequence"/>
</dbReference>
<evidence type="ECO:0000313" key="2">
    <source>
        <dbReference type="EMBL" id="KAB8203797.1"/>
    </source>
</evidence>
<reference evidence="2 3" key="1">
    <citation type="submission" date="2019-04" db="EMBL/GenBank/DDBJ databases">
        <title>Fungal friends and foes A comparative genomics study of 23 Aspergillus species from section Flavi.</title>
        <authorList>
            <consortium name="DOE Joint Genome Institute"/>
            <person name="Kjaerbolling I."/>
            <person name="Vesth T.C."/>
            <person name="Frisvad J.C."/>
            <person name="Nybo J.L."/>
            <person name="Theobald S."/>
            <person name="Kildgaard S."/>
            <person name="Petersen T.I."/>
            <person name="Kuo A."/>
            <person name="Sato A."/>
            <person name="Lyhne E.K."/>
            <person name="Kogle M.E."/>
            <person name="Wiebenga A."/>
            <person name="Kun R.S."/>
            <person name="Lubbers R.J."/>
            <person name="Makela M.R."/>
            <person name="Barry K."/>
            <person name="Chovatia M."/>
            <person name="Clum A."/>
            <person name="Daum C."/>
            <person name="Haridas S."/>
            <person name="He G."/>
            <person name="LaButti K."/>
            <person name="Lipzen A."/>
            <person name="Mondo S."/>
            <person name="Pangilinan J."/>
            <person name="Riley R."/>
            <person name="Salamov A."/>
            <person name="Simmons B.A."/>
            <person name="Magnuson J.K."/>
            <person name="Henrissat B."/>
            <person name="Mortensen U.H."/>
            <person name="Larsen T.O."/>
            <person name="De vries R.P."/>
            <person name="Grigoriev I.V."/>
            <person name="Machida M."/>
            <person name="Baker S.E."/>
            <person name="Andersen M.R."/>
        </authorList>
    </citation>
    <scope>NUCLEOTIDE SEQUENCE [LARGE SCALE GENOMIC DNA]</scope>
    <source>
        <strain evidence="2 3">CBS 117618</strain>
    </source>
</reference>
<evidence type="ECO:0000313" key="3">
    <source>
        <dbReference type="Proteomes" id="UP000326532"/>
    </source>
</evidence>
<keyword evidence="3" id="KW-1185">Reference proteome</keyword>